<dbReference type="PANTHER" id="PTHR38785:SF1">
    <property type="entry name" value="HOMOLOG OF VIRK"/>
    <property type="match status" value="1"/>
</dbReference>
<evidence type="ECO:0000313" key="1">
    <source>
        <dbReference type="EMBL" id="MBC5850550.1"/>
    </source>
</evidence>
<dbReference type="GO" id="GO:0006974">
    <property type="term" value="P:DNA damage response"/>
    <property type="evidence" value="ECO:0007669"/>
    <property type="project" value="TreeGrafter"/>
</dbReference>
<dbReference type="InterPro" id="IPR007488">
    <property type="entry name" value="DUF535"/>
</dbReference>
<proteinExistence type="predicted"/>
<gene>
    <name evidence="1" type="ORF">H8Q88_06200</name>
</gene>
<dbReference type="EMBL" id="JACRUP010000002">
    <property type="protein sequence ID" value="MBC5850550.1"/>
    <property type="molecule type" value="Genomic_DNA"/>
</dbReference>
<dbReference type="Pfam" id="PF04393">
    <property type="entry name" value="DUF535"/>
    <property type="match status" value="1"/>
</dbReference>
<dbReference type="RefSeq" id="WP_187025594.1">
    <property type="nucleotide sequence ID" value="NZ_JACRUP010000002.1"/>
</dbReference>
<name>A0A9X0UH90_VIBME</name>
<accession>A0A9X0UH90</accession>
<organism evidence="1 2">
    <name type="scientific">Vibrio metschnikovii</name>
    <dbReference type="NCBI Taxonomy" id="28172"/>
    <lineage>
        <taxon>Bacteria</taxon>
        <taxon>Pseudomonadati</taxon>
        <taxon>Pseudomonadota</taxon>
        <taxon>Gammaproteobacteria</taxon>
        <taxon>Vibrionales</taxon>
        <taxon>Vibrionaceae</taxon>
        <taxon>Vibrio</taxon>
    </lineage>
</organism>
<dbReference type="Proteomes" id="UP000615796">
    <property type="component" value="Unassembled WGS sequence"/>
</dbReference>
<protein>
    <submittedName>
        <fullName evidence="1">DUF535 domain-containing protein</fullName>
    </submittedName>
</protein>
<sequence length="304" mass="35723">MLTNIQYDLPEWAAKIYPESKGWDRIRKNWRFRLWALLHPQAVRRMLSMLEQPILAKVLNDNPQLLEKPLKPYLCVDLSLMQRVELLEQHFLFVAERFGEHCTEIMSDQGVSLLCIEDKNGEAYDIRLNRGASREGSIGLRLVNQVGTIIYSISFHFSDHGKTVYIGALQGPSDKIENRQQIIKDLTRTVHGLRTKALMVELALLVSRQLGVERCYAISNRGHIYQALRYIGSKRNKVSFDYDELWTEYEAEKISRYRYRVAMMPARKEVETLNRNKRRLYTKRYQWLDELELAIGERLKQLSC</sequence>
<reference evidence="1" key="1">
    <citation type="submission" date="2020-08" db="EMBL/GenBank/DDBJ databases">
        <title>Genome Sequencing and Pan-Genome Analysis of Migratory bird Vibrio Strains, Inner Mongolia.</title>
        <authorList>
            <person name="Zheng L."/>
        </authorList>
    </citation>
    <scope>NUCLEOTIDE SEQUENCE</scope>
    <source>
        <strain evidence="1">M13F</strain>
    </source>
</reference>
<keyword evidence="2" id="KW-1185">Reference proteome</keyword>
<dbReference type="PANTHER" id="PTHR38785">
    <property type="entry name" value="HOMOLOG OF VIRK"/>
    <property type="match status" value="1"/>
</dbReference>
<comment type="caution">
    <text evidence="1">The sequence shown here is derived from an EMBL/GenBank/DDBJ whole genome shotgun (WGS) entry which is preliminary data.</text>
</comment>
<dbReference type="AlphaFoldDB" id="A0A9X0UH90"/>
<evidence type="ECO:0000313" key="2">
    <source>
        <dbReference type="Proteomes" id="UP000615796"/>
    </source>
</evidence>